<accession>A0A250XGE8</accession>
<reference evidence="1 2" key="1">
    <citation type="submission" date="2017-08" db="EMBL/GenBank/DDBJ databases">
        <title>Acidophilic green algal genome provides insights into adaptation to an acidic environment.</title>
        <authorList>
            <person name="Hirooka S."/>
            <person name="Hirose Y."/>
            <person name="Kanesaki Y."/>
            <person name="Higuchi S."/>
            <person name="Fujiwara T."/>
            <person name="Onuma R."/>
            <person name="Era A."/>
            <person name="Ohbayashi R."/>
            <person name="Uzuka A."/>
            <person name="Nozaki H."/>
            <person name="Yoshikawa H."/>
            <person name="Miyagishima S.Y."/>
        </authorList>
    </citation>
    <scope>NUCLEOTIDE SEQUENCE [LARGE SCALE GENOMIC DNA]</scope>
    <source>
        <strain evidence="1 2">NIES-2499</strain>
    </source>
</reference>
<sequence length="389" mass="41722">MSTCMFTEVLPPTAVSHCAIAFFTHAAGAGGFPPNIINIKSTCIEILSPRVMFRGGSKHNFSSPANNSSTTPSTSPQASAKLEVICSSSLSGVVESMAVIRARSGSGQRDAILLAFRDAKLSVIEWDVQSHTIHTSSMHCWESGPSAQVLKEGRESFALPPRALTDPQGRCGALLMYHHHLAILPALEGELSEFVGATATTISSSMSSRGVNDDSFQGAVGGAVGLGNSFVINLAKQILGTAQQPIHEARDAAFLHGFSEPVLLVLHEQDPTWPGRYRERKDTCVVTALSIAIRRRQPRSIWRHTGLPSSSQTVLPVPGRPAAILLSQSHIMYISQQGVLRTIGVGSGAVPSETSVPRLEFNPTYEAPHLTAANAARKYAREIPPEVWY</sequence>
<dbReference type="STRING" id="1157962.A0A250XGE8"/>
<evidence type="ECO:0000313" key="2">
    <source>
        <dbReference type="Proteomes" id="UP000232323"/>
    </source>
</evidence>
<dbReference type="InterPro" id="IPR015943">
    <property type="entry name" value="WD40/YVTN_repeat-like_dom_sf"/>
</dbReference>
<comment type="caution">
    <text evidence="1">The sequence shown here is derived from an EMBL/GenBank/DDBJ whole genome shotgun (WGS) entry which is preliminary data.</text>
</comment>
<dbReference type="PANTHER" id="PTHR10644">
    <property type="entry name" value="DNA REPAIR/RNA PROCESSING CPSF FAMILY"/>
    <property type="match status" value="1"/>
</dbReference>
<dbReference type="AlphaFoldDB" id="A0A250XGE8"/>
<evidence type="ECO:0000313" key="1">
    <source>
        <dbReference type="EMBL" id="GAX81860.1"/>
    </source>
</evidence>
<dbReference type="Proteomes" id="UP000232323">
    <property type="component" value="Unassembled WGS sequence"/>
</dbReference>
<dbReference type="Gene3D" id="2.130.10.10">
    <property type="entry name" value="YVTN repeat-like/Quinoprotein amine dehydrogenase"/>
    <property type="match status" value="1"/>
</dbReference>
<dbReference type="OrthoDB" id="549011at2759"/>
<dbReference type="EMBL" id="BEGY01000071">
    <property type="protein sequence ID" value="GAX81860.1"/>
    <property type="molecule type" value="Genomic_DNA"/>
</dbReference>
<gene>
    <name evidence="1" type="ORF">CEUSTIGMA_g9288.t1</name>
</gene>
<keyword evidence="2" id="KW-1185">Reference proteome</keyword>
<name>A0A250XGE8_9CHLO</name>
<dbReference type="InterPro" id="IPR050358">
    <property type="entry name" value="RSE1/DDB1/CFT1"/>
</dbReference>
<evidence type="ECO:0008006" key="3">
    <source>
        <dbReference type="Google" id="ProtNLM"/>
    </source>
</evidence>
<organism evidence="1 2">
    <name type="scientific">Chlamydomonas eustigma</name>
    <dbReference type="NCBI Taxonomy" id="1157962"/>
    <lineage>
        <taxon>Eukaryota</taxon>
        <taxon>Viridiplantae</taxon>
        <taxon>Chlorophyta</taxon>
        <taxon>core chlorophytes</taxon>
        <taxon>Chlorophyceae</taxon>
        <taxon>CS clade</taxon>
        <taxon>Chlamydomonadales</taxon>
        <taxon>Chlamydomonadaceae</taxon>
        <taxon>Chlamydomonas</taxon>
    </lineage>
</organism>
<proteinExistence type="predicted"/>
<protein>
    <recommendedName>
        <fullName evidence="3">Cleavage/polyadenylation specificity factor A subunit N-terminal domain-containing protein</fullName>
    </recommendedName>
</protein>